<evidence type="ECO:0000259" key="6">
    <source>
        <dbReference type="Pfam" id="PF07992"/>
    </source>
</evidence>
<dbReference type="eggNOG" id="COG1252">
    <property type="taxonomic scope" value="Bacteria"/>
</dbReference>
<protein>
    <submittedName>
        <fullName evidence="7">NADH dehydrogenase</fullName>
    </submittedName>
</protein>
<evidence type="ECO:0000256" key="3">
    <source>
        <dbReference type="ARBA" id="ARBA00022630"/>
    </source>
</evidence>
<dbReference type="STRING" id="1313304.CALK_1171"/>
<proteinExistence type="inferred from homology"/>
<dbReference type="Gene3D" id="3.50.50.100">
    <property type="match status" value="1"/>
</dbReference>
<feature type="domain" description="FAD/NAD(P)-binding" evidence="6">
    <location>
        <begin position="1"/>
        <end position="281"/>
    </location>
</feature>
<evidence type="ECO:0000256" key="1">
    <source>
        <dbReference type="ARBA" id="ARBA00001974"/>
    </source>
</evidence>
<dbReference type="GO" id="GO:0019646">
    <property type="term" value="P:aerobic electron transport chain"/>
    <property type="evidence" value="ECO:0007669"/>
    <property type="project" value="TreeGrafter"/>
</dbReference>
<evidence type="ECO:0000313" key="8">
    <source>
        <dbReference type="Proteomes" id="UP000017148"/>
    </source>
</evidence>
<name>U7D8Q0_9BACT</name>
<dbReference type="Proteomes" id="UP000017148">
    <property type="component" value="Unassembled WGS sequence"/>
</dbReference>
<dbReference type="InterPro" id="IPR051169">
    <property type="entry name" value="NADH-Q_oxidoreductase"/>
</dbReference>
<organism evidence="7 8">
    <name type="scientific">Chitinivibrio alkaliphilus ACht1</name>
    <dbReference type="NCBI Taxonomy" id="1313304"/>
    <lineage>
        <taxon>Bacteria</taxon>
        <taxon>Pseudomonadati</taxon>
        <taxon>Fibrobacterota</taxon>
        <taxon>Chitinivibrionia</taxon>
        <taxon>Chitinivibrionales</taxon>
        <taxon>Chitinivibrionaceae</taxon>
        <taxon>Chitinivibrio</taxon>
    </lineage>
</organism>
<dbReference type="OrthoDB" id="9781621at2"/>
<keyword evidence="3" id="KW-0285">Flavoprotein</keyword>
<gene>
    <name evidence="7" type="ORF">CALK_1171</name>
</gene>
<keyword evidence="8" id="KW-1185">Reference proteome</keyword>
<evidence type="ECO:0000256" key="2">
    <source>
        <dbReference type="ARBA" id="ARBA00005272"/>
    </source>
</evidence>
<dbReference type="EMBL" id="ASJR01000008">
    <property type="protein sequence ID" value="ERP31951.1"/>
    <property type="molecule type" value="Genomic_DNA"/>
</dbReference>
<dbReference type="Pfam" id="PF07992">
    <property type="entry name" value="Pyr_redox_2"/>
    <property type="match status" value="1"/>
</dbReference>
<keyword evidence="4" id="KW-0274">FAD</keyword>
<comment type="similarity">
    <text evidence="2">Belongs to the NADH dehydrogenase family.</text>
</comment>
<sequence>MRIVILGANFAGLQALKKLRKIQKKHEIVVIDKHDHATMIPALPDRAAGIVSSLPLRESYNSLLPSGVSFVQATVESVDFSHRSISTCDGVVTYDVLLCCAGAAARPFPVDTGSIPVYSLMDLGDAEKIYESLSRYVNEKKGRDVLIVGGGYTGCELAGAIALSSFSPHLHITILTLDDSIIPFLTDSERALLEQELSQCGVTVLCNTSIASVTGETVVTQKGEKFTNPFICSAIGAVSSISHFSGLDEYSHGAPLPVTSTLQLANHPEVFVAGDMALLKNRDGTVVRKAVNFSKMSGATAGKNCLRFIENRPLLSFVPIDLGWVIPVGRTSVGRLFSKIPIRGKAGLFLHYFMSGVQNFSMKNFFAFVKISFREIFR</sequence>
<reference evidence="7 8" key="1">
    <citation type="journal article" date="2013" name="Environ. Microbiol.">
        <title>Genome analysis of Chitinivibrio alkaliphilus gen. nov., sp. nov., a novel extremely haloalkaliphilic anaerobic chitinolytic bacterium from the candidate phylum Termite Group 3.</title>
        <authorList>
            <person name="Sorokin D.Y."/>
            <person name="Gumerov V.M."/>
            <person name="Rakitin A.L."/>
            <person name="Beletsky A.V."/>
            <person name="Damste J.S."/>
            <person name="Muyzer G."/>
            <person name="Mardanov A.V."/>
            <person name="Ravin N.V."/>
        </authorList>
    </citation>
    <scope>NUCLEOTIDE SEQUENCE [LARGE SCALE GENOMIC DNA]</scope>
    <source>
        <strain evidence="7 8">ACht1</strain>
    </source>
</reference>
<comment type="cofactor">
    <cofactor evidence="1">
        <name>FAD</name>
        <dbReference type="ChEBI" id="CHEBI:57692"/>
    </cofactor>
</comment>
<dbReference type="PATRIC" id="fig|1313304.3.peg.1118"/>
<dbReference type="PANTHER" id="PTHR42913">
    <property type="entry name" value="APOPTOSIS-INDUCING FACTOR 1"/>
    <property type="match status" value="1"/>
</dbReference>
<dbReference type="PANTHER" id="PTHR42913:SF3">
    <property type="entry name" value="64 KDA MITOCHONDRIAL NADH DEHYDROGENASE (EUROFUNG)"/>
    <property type="match status" value="1"/>
</dbReference>
<accession>U7D8Q0</accession>
<dbReference type="InterPro" id="IPR036188">
    <property type="entry name" value="FAD/NAD-bd_sf"/>
</dbReference>
<dbReference type="PRINTS" id="PR00368">
    <property type="entry name" value="FADPNR"/>
</dbReference>
<keyword evidence="5" id="KW-0560">Oxidoreductase</keyword>
<dbReference type="AlphaFoldDB" id="U7D8Q0"/>
<dbReference type="GO" id="GO:0003955">
    <property type="term" value="F:NAD(P)H dehydrogenase (quinone) activity"/>
    <property type="evidence" value="ECO:0007669"/>
    <property type="project" value="TreeGrafter"/>
</dbReference>
<comment type="caution">
    <text evidence="7">The sequence shown here is derived from an EMBL/GenBank/DDBJ whole genome shotgun (WGS) entry which is preliminary data.</text>
</comment>
<evidence type="ECO:0000313" key="7">
    <source>
        <dbReference type="EMBL" id="ERP31951.1"/>
    </source>
</evidence>
<evidence type="ECO:0000256" key="4">
    <source>
        <dbReference type="ARBA" id="ARBA00022827"/>
    </source>
</evidence>
<dbReference type="RefSeq" id="WP_022636652.1">
    <property type="nucleotide sequence ID" value="NZ_ASJR01000008.1"/>
</dbReference>
<evidence type="ECO:0000256" key="5">
    <source>
        <dbReference type="ARBA" id="ARBA00023002"/>
    </source>
</evidence>
<dbReference type="SUPFAM" id="SSF51905">
    <property type="entry name" value="FAD/NAD(P)-binding domain"/>
    <property type="match status" value="2"/>
</dbReference>
<dbReference type="InterPro" id="IPR023753">
    <property type="entry name" value="FAD/NAD-binding_dom"/>
</dbReference>